<dbReference type="Proteomes" id="UP000309676">
    <property type="component" value="Unassembled WGS sequence"/>
</dbReference>
<dbReference type="InterPro" id="IPR000515">
    <property type="entry name" value="MetI-like"/>
</dbReference>
<dbReference type="Pfam" id="PF00528">
    <property type="entry name" value="BPD_transp_1"/>
    <property type="match status" value="1"/>
</dbReference>
<evidence type="ECO:0000259" key="8">
    <source>
        <dbReference type="PROSITE" id="PS50928"/>
    </source>
</evidence>
<feature type="transmembrane region" description="Helical" evidence="7">
    <location>
        <begin position="57"/>
        <end position="82"/>
    </location>
</feature>
<evidence type="ECO:0000256" key="4">
    <source>
        <dbReference type="ARBA" id="ARBA00022692"/>
    </source>
</evidence>
<dbReference type="PROSITE" id="PS50928">
    <property type="entry name" value="ABC_TM1"/>
    <property type="match status" value="1"/>
</dbReference>
<reference evidence="9 10" key="1">
    <citation type="submission" date="2019-05" db="EMBL/GenBank/DDBJ databases">
        <authorList>
            <person name="Narsing Rao M.P."/>
            <person name="Li W.J."/>
        </authorList>
    </citation>
    <scope>NUCLEOTIDE SEQUENCE [LARGE SCALE GENOMIC DNA]</scope>
    <source>
        <strain evidence="9 10">SYSU_K30003</strain>
    </source>
</reference>
<dbReference type="InterPro" id="IPR035906">
    <property type="entry name" value="MetI-like_sf"/>
</dbReference>
<feature type="transmembrane region" description="Helical" evidence="7">
    <location>
        <begin position="94"/>
        <end position="114"/>
    </location>
</feature>
<keyword evidence="10" id="KW-1185">Reference proteome</keyword>
<evidence type="ECO:0000313" key="9">
    <source>
        <dbReference type="EMBL" id="TLS49115.1"/>
    </source>
</evidence>
<dbReference type="OrthoDB" id="5174895at2"/>
<feature type="transmembrane region" description="Helical" evidence="7">
    <location>
        <begin position="251"/>
        <end position="274"/>
    </location>
</feature>
<dbReference type="PANTHER" id="PTHR30193:SF37">
    <property type="entry name" value="INNER MEMBRANE ABC TRANSPORTER PERMEASE PROTEIN YCJO"/>
    <property type="match status" value="1"/>
</dbReference>
<gene>
    <name evidence="9" type="ORF">FE782_27115</name>
</gene>
<dbReference type="SUPFAM" id="SSF161098">
    <property type="entry name" value="MetI-like"/>
    <property type="match status" value="1"/>
</dbReference>
<evidence type="ECO:0000256" key="2">
    <source>
        <dbReference type="ARBA" id="ARBA00022448"/>
    </source>
</evidence>
<feature type="transmembrane region" description="Helical" evidence="7">
    <location>
        <begin position="143"/>
        <end position="171"/>
    </location>
</feature>
<accession>A0A5R9GCK8</accession>
<comment type="similarity">
    <text evidence="7">Belongs to the binding-protein-dependent transport system permease family.</text>
</comment>
<evidence type="ECO:0000256" key="6">
    <source>
        <dbReference type="ARBA" id="ARBA00023136"/>
    </source>
</evidence>
<evidence type="ECO:0000256" key="5">
    <source>
        <dbReference type="ARBA" id="ARBA00022989"/>
    </source>
</evidence>
<proteinExistence type="inferred from homology"/>
<dbReference type="EMBL" id="VCIW01000024">
    <property type="protein sequence ID" value="TLS49115.1"/>
    <property type="molecule type" value="Genomic_DNA"/>
</dbReference>
<dbReference type="GO" id="GO:0005886">
    <property type="term" value="C:plasma membrane"/>
    <property type="evidence" value="ECO:0007669"/>
    <property type="project" value="UniProtKB-SubCell"/>
</dbReference>
<dbReference type="Gene3D" id="1.10.3720.10">
    <property type="entry name" value="MetI-like"/>
    <property type="match status" value="1"/>
</dbReference>
<keyword evidence="3" id="KW-1003">Cell membrane</keyword>
<comment type="caution">
    <text evidence="9">The sequence shown here is derived from an EMBL/GenBank/DDBJ whole genome shotgun (WGS) entry which is preliminary data.</text>
</comment>
<keyword evidence="6 7" id="KW-0472">Membrane</keyword>
<organism evidence="9 10">
    <name type="scientific">Paenibacillus antri</name>
    <dbReference type="NCBI Taxonomy" id="2582848"/>
    <lineage>
        <taxon>Bacteria</taxon>
        <taxon>Bacillati</taxon>
        <taxon>Bacillota</taxon>
        <taxon>Bacilli</taxon>
        <taxon>Bacillales</taxon>
        <taxon>Paenibacillaceae</taxon>
        <taxon>Paenibacillus</taxon>
    </lineage>
</organism>
<evidence type="ECO:0000256" key="1">
    <source>
        <dbReference type="ARBA" id="ARBA00004651"/>
    </source>
</evidence>
<protein>
    <submittedName>
        <fullName evidence="9">Sugar ABC transporter permease</fullName>
    </submittedName>
</protein>
<keyword evidence="2 7" id="KW-0813">Transport</keyword>
<sequence length="281" mass="31282">MFILPALVAFCFVRIVPMLKAFYFSFTDWDGYSDDVKFIGFKNFVRLFQDPTVGNSVVVTLIFVISSVLVINAFAVLFAVLLKAAGPLTGMYRSVFFLPIVVSPVAVAFIWRSMYSYDGLLNYLLHALQITTQHIGWLTDTKLALLSVIIVNIWRNTGFHMVIILAALMTIPKELYEASDIDGCNAWQKFKSVTLPLLTPGLTVSVILATIGSLKQYDLVAVLTGGGPVNSTQVLSIKIIQDAFRYNESGYASAISFVLLFGILTVTILQHWILKKKEVEY</sequence>
<dbReference type="PANTHER" id="PTHR30193">
    <property type="entry name" value="ABC TRANSPORTER PERMEASE PROTEIN"/>
    <property type="match status" value="1"/>
</dbReference>
<evidence type="ECO:0000313" key="10">
    <source>
        <dbReference type="Proteomes" id="UP000309676"/>
    </source>
</evidence>
<dbReference type="RefSeq" id="WP_138197497.1">
    <property type="nucleotide sequence ID" value="NZ_VCIW01000024.1"/>
</dbReference>
<name>A0A5R9GCK8_9BACL</name>
<dbReference type="InterPro" id="IPR051393">
    <property type="entry name" value="ABC_transporter_permease"/>
</dbReference>
<feature type="domain" description="ABC transmembrane type-1" evidence="8">
    <location>
        <begin position="57"/>
        <end position="270"/>
    </location>
</feature>
<keyword evidence="4 7" id="KW-0812">Transmembrane</keyword>
<comment type="subcellular location">
    <subcellularLocation>
        <location evidence="1 7">Cell membrane</location>
        <topology evidence="1 7">Multi-pass membrane protein</topology>
    </subcellularLocation>
</comment>
<dbReference type="CDD" id="cd06261">
    <property type="entry name" value="TM_PBP2"/>
    <property type="match status" value="1"/>
</dbReference>
<dbReference type="GO" id="GO:0055085">
    <property type="term" value="P:transmembrane transport"/>
    <property type="evidence" value="ECO:0007669"/>
    <property type="project" value="InterPro"/>
</dbReference>
<evidence type="ECO:0000256" key="3">
    <source>
        <dbReference type="ARBA" id="ARBA00022475"/>
    </source>
</evidence>
<keyword evidence="5 7" id="KW-1133">Transmembrane helix</keyword>
<evidence type="ECO:0000256" key="7">
    <source>
        <dbReference type="RuleBase" id="RU363032"/>
    </source>
</evidence>
<dbReference type="AlphaFoldDB" id="A0A5R9GCK8"/>
<feature type="transmembrane region" description="Helical" evidence="7">
    <location>
        <begin position="192"/>
        <end position="214"/>
    </location>
</feature>